<evidence type="ECO:0000259" key="4">
    <source>
        <dbReference type="SMART" id="SM00331"/>
    </source>
</evidence>
<feature type="domain" description="GAF" evidence="3">
    <location>
        <begin position="38"/>
        <end position="181"/>
    </location>
</feature>
<dbReference type="EMBL" id="JAINZZ010000001">
    <property type="protein sequence ID" value="MBY8876129.1"/>
    <property type="molecule type" value="Genomic_DNA"/>
</dbReference>
<keyword evidence="1" id="KW-0378">Hydrolase</keyword>
<feature type="region of interest" description="Disordered" evidence="2">
    <location>
        <begin position="1"/>
        <end position="21"/>
    </location>
</feature>
<dbReference type="InterPro" id="IPR052016">
    <property type="entry name" value="Bact_Sigma-Reg"/>
</dbReference>
<reference evidence="5 6" key="1">
    <citation type="submission" date="2021-08" db="EMBL/GenBank/DDBJ databases">
        <title>WGS of actinomycetes from Thailand.</title>
        <authorList>
            <person name="Thawai C."/>
        </authorList>
    </citation>
    <scope>NUCLEOTIDE SEQUENCE [LARGE SCALE GENOMIC DNA]</scope>
    <source>
        <strain evidence="5 6">PLK6-54</strain>
    </source>
</reference>
<proteinExistence type="predicted"/>
<dbReference type="InterPro" id="IPR036890">
    <property type="entry name" value="HATPase_C_sf"/>
</dbReference>
<sequence length="564" mass="59817">MTGTMGQLTARDRPAETAGAEPGRRVAALIGALIEALHPSEVLAAVTRHVLPLVGADGLVVHDVTGTSPQLIGVVGYPPSFTTRLRAMSGPPDDPTEDIGFVTSVGEFTRRWPALADLARLSGMRAWAMLPLVSRDRRVGSCVIAWKQTHAFRPEERDLLGTVAVYIATALDNARLYEQAHGRAERLQRELLPRTQPELVAVQTATRWRATAGQDVGGDWYDTVPLSGGRSLAVIGDVSGRGLEPSITMGILRHTVLTVAALDLPLDEVMARVGDVVARVGGSSPWPSFHATCLMALYDPTLGVCTLASAGHPAPVVVRPGQEPRNLDVTAGSPLGSARDLDRIPVPVTETVLEPGSTLVLFTRGLVGGAGTGRLIGVMSRYLATAPVPDDPDPRARWLSDMCTVITRELPPDARRQDDAALLALNTDRVPAADIAARDLPCVPSSAARARKVALGQLRAWGREDLSDEAALVVSELVGNTVRHAVGIGADAAGDDTGMIRLRLLRLGGSLICEVYDGSEATPRVRHPALDDEFGRGLQLVALTAAGWGARYTEHGKCIWASLG</sequence>
<gene>
    <name evidence="5" type="ORF">K7862_00535</name>
</gene>
<dbReference type="Pfam" id="PF01590">
    <property type="entry name" value="GAF"/>
    <property type="match status" value="1"/>
</dbReference>
<dbReference type="InterPro" id="IPR001932">
    <property type="entry name" value="PPM-type_phosphatase-like_dom"/>
</dbReference>
<dbReference type="PANTHER" id="PTHR43156">
    <property type="entry name" value="STAGE II SPORULATION PROTEIN E-RELATED"/>
    <property type="match status" value="1"/>
</dbReference>
<dbReference type="Gene3D" id="3.30.450.40">
    <property type="match status" value="1"/>
</dbReference>
<evidence type="ECO:0000256" key="2">
    <source>
        <dbReference type="SAM" id="MobiDB-lite"/>
    </source>
</evidence>
<dbReference type="Pfam" id="PF07228">
    <property type="entry name" value="SpoIIE"/>
    <property type="match status" value="1"/>
</dbReference>
<evidence type="ECO:0000313" key="5">
    <source>
        <dbReference type="EMBL" id="MBY8876129.1"/>
    </source>
</evidence>
<evidence type="ECO:0000256" key="1">
    <source>
        <dbReference type="ARBA" id="ARBA00022801"/>
    </source>
</evidence>
<name>A0ABS7PZ08_9ACTN</name>
<evidence type="ECO:0000259" key="3">
    <source>
        <dbReference type="SMART" id="SM00065"/>
    </source>
</evidence>
<dbReference type="InterPro" id="IPR029016">
    <property type="entry name" value="GAF-like_dom_sf"/>
</dbReference>
<evidence type="ECO:0000313" key="6">
    <source>
        <dbReference type="Proteomes" id="UP000778578"/>
    </source>
</evidence>
<dbReference type="InterPro" id="IPR003018">
    <property type="entry name" value="GAF"/>
</dbReference>
<dbReference type="SMART" id="SM00065">
    <property type="entry name" value="GAF"/>
    <property type="match status" value="1"/>
</dbReference>
<dbReference type="InterPro" id="IPR036457">
    <property type="entry name" value="PPM-type-like_dom_sf"/>
</dbReference>
<feature type="domain" description="PPM-type phosphatase" evidence="4">
    <location>
        <begin position="195"/>
        <end position="427"/>
    </location>
</feature>
<protein>
    <submittedName>
        <fullName evidence="5">SpoIIE family protein phosphatase</fullName>
    </submittedName>
</protein>
<dbReference type="SMART" id="SM00331">
    <property type="entry name" value="PP2C_SIG"/>
    <property type="match status" value="1"/>
</dbReference>
<dbReference type="Proteomes" id="UP000778578">
    <property type="component" value="Unassembled WGS sequence"/>
</dbReference>
<accession>A0ABS7PZ08</accession>
<organism evidence="5 6">
    <name type="scientific">Actinacidiphila acidipaludis</name>
    <dbReference type="NCBI Taxonomy" id="2873382"/>
    <lineage>
        <taxon>Bacteria</taxon>
        <taxon>Bacillati</taxon>
        <taxon>Actinomycetota</taxon>
        <taxon>Actinomycetes</taxon>
        <taxon>Kitasatosporales</taxon>
        <taxon>Streptomycetaceae</taxon>
        <taxon>Actinacidiphila</taxon>
    </lineage>
</organism>
<dbReference type="PANTHER" id="PTHR43156:SF2">
    <property type="entry name" value="STAGE II SPORULATION PROTEIN E"/>
    <property type="match status" value="1"/>
</dbReference>
<dbReference type="CDD" id="cd16936">
    <property type="entry name" value="HATPase_RsbW-like"/>
    <property type="match status" value="1"/>
</dbReference>
<dbReference type="RefSeq" id="WP_222959411.1">
    <property type="nucleotide sequence ID" value="NZ_JAINZZ010000001.1"/>
</dbReference>
<comment type="caution">
    <text evidence="5">The sequence shown here is derived from an EMBL/GenBank/DDBJ whole genome shotgun (WGS) entry which is preliminary data.</text>
</comment>
<keyword evidence="6" id="KW-1185">Reference proteome</keyword>
<dbReference type="SUPFAM" id="SSF55781">
    <property type="entry name" value="GAF domain-like"/>
    <property type="match status" value="1"/>
</dbReference>
<dbReference type="Gene3D" id="3.30.565.10">
    <property type="entry name" value="Histidine kinase-like ATPase, C-terminal domain"/>
    <property type="match status" value="1"/>
</dbReference>
<dbReference type="Gene3D" id="3.60.40.10">
    <property type="entry name" value="PPM-type phosphatase domain"/>
    <property type="match status" value="1"/>
</dbReference>